<evidence type="ECO:0000313" key="1">
    <source>
        <dbReference type="EMBL" id="CAI8047286.1"/>
    </source>
</evidence>
<keyword evidence="2" id="KW-1185">Reference proteome</keyword>
<comment type="caution">
    <text evidence="1">The sequence shown here is derived from an EMBL/GenBank/DDBJ whole genome shotgun (WGS) entry which is preliminary data.</text>
</comment>
<proteinExistence type="predicted"/>
<dbReference type="EMBL" id="CASHTH010003624">
    <property type="protein sequence ID" value="CAI8047286.1"/>
    <property type="molecule type" value="Genomic_DNA"/>
</dbReference>
<sequence length="207" mass="23539">MLMDGLEFSLGDYTLNMGATITLKEHPDLKTRELVYKNIYSSRGAPGFGVMQTLMMPMSQLAFNSYTKVQVENVTLDVNIEDKRRTASIQSLRMDKLRYRPGDTVEVEITLQPYFETPIVQTGTITIPKDVPEGVVTLLATNANFHESWQRNRAPLNFATKHQPISRIVGKRGENNSEIIMELFVLNRDSLFRVKNSHICRLQSCPS</sequence>
<dbReference type="Proteomes" id="UP001174909">
    <property type="component" value="Unassembled WGS sequence"/>
</dbReference>
<protein>
    <submittedName>
        <fullName evidence="1">Uncharacterized protein</fullName>
    </submittedName>
</protein>
<gene>
    <name evidence="1" type="ORF">GBAR_LOCUS26129</name>
</gene>
<accession>A0AA35THY8</accession>
<organism evidence="1 2">
    <name type="scientific">Geodia barretti</name>
    <name type="common">Barrett's horny sponge</name>
    <dbReference type="NCBI Taxonomy" id="519541"/>
    <lineage>
        <taxon>Eukaryota</taxon>
        <taxon>Metazoa</taxon>
        <taxon>Porifera</taxon>
        <taxon>Demospongiae</taxon>
        <taxon>Heteroscleromorpha</taxon>
        <taxon>Tetractinellida</taxon>
        <taxon>Astrophorina</taxon>
        <taxon>Geodiidae</taxon>
        <taxon>Geodia</taxon>
    </lineage>
</organism>
<reference evidence="1" key="1">
    <citation type="submission" date="2023-03" db="EMBL/GenBank/DDBJ databases">
        <authorList>
            <person name="Steffen K."/>
            <person name="Cardenas P."/>
        </authorList>
    </citation>
    <scope>NUCLEOTIDE SEQUENCE</scope>
</reference>
<evidence type="ECO:0000313" key="2">
    <source>
        <dbReference type="Proteomes" id="UP001174909"/>
    </source>
</evidence>
<name>A0AA35THY8_GEOBA</name>
<dbReference type="AlphaFoldDB" id="A0AA35THY8"/>